<evidence type="ECO:0000313" key="8">
    <source>
        <dbReference type="Proteomes" id="UP000054564"/>
    </source>
</evidence>
<dbReference type="EMBL" id="AJIL01000059">
    <property type="protein sequence ID" value="KNE98258.1"/>
    <property type="molecule type" value="Genomic_DNA"/>
</dbReference>
<gene>
    <name evidence="7" type="ORF">PSTG_08531</name>
</gene>
<dbReference type="Pfam" id="PF00270">
    <property type="entry name" value="DEAD"/>
    <property type="match status" value="1"/>
</dbReference>
<dbReference type="GO" id="GO:0005524">
    <property type="term" value="F:ATP binding"/>
    <property type="evidence" value="ECO:0007669"/>
    <property type="project" value="InterPro"/>
</dbReference>
<organism evidence="7 8">
    <name type="scientific">Puccinia striiformis f. sp. tritici PST-78</name>
    <dbReference type="NCBI Taxonomy" id="1165861"/>
    <lineage>
        <taxon>Eukaryota</taxon>
        <taxon>Fungi</taxon>
        <taxon>Dikarya</taxon>
        <taxon>Basidiomycota</taxon>
        <taxon>Pucciniomycotina</taxon>
        <taxon>Pucciniomycetes</taxon>
        <taxon>Pucciniales</taxon>
        <taxon>Pucciniaceae</taxon>
        <taxon>Puccinia</taxon>
    </lineage>
</organism>
<name>A0A0L0VG79_9BASI</name>
<dbReference type="InterPro" id="IPR014001">
    <property type="entry name" value="Helicase_ATP-bd"/>
</dbReference>
<dbReference type="GO" id="GO:0005694">
    <property type="term" value="C:chromosome"/>
    <property type="evidence" value="ECO:0007669"/>
    <property type="project" value="TreeGrafter"/>
</dbReference>
<feature type="domain" description="Helicase ATP-binding" evidence="6">
    <location>
        <begin position="62"/>
        <end position="228"/>
    </location>
</feature>
<dbReference type="PROSITE" id="PS51192">
    <property type="entry name" value="HELICASE_ATP_BIND_1"/>
    <property type="match status" value="1"/>
</dbReference>
<comment type="catalytic activity">
    <reaction evidence="4">
        <text>Couples ATP hydrolysis with the unwinding of duplex DNA by translocating in the 3'-5' direction.</text>
        <dbReference type="EC" id="5.6.2.4"/>
    </reaction>
</comment>
<dbReference type="Proteomes" id="UP000054564">
    <property type="component" value="Unassembled WGS sequence"/>
</dbReference>
<dbReference type="SUPFAM" id="SSF52540">
    <property type="entry name" value="P-loop containing nucleoside triphosphate hydrolases"/>
    <property type="match status" value="1"/>
</dbReference>
<dbReference type="AlphaFoldDB" id="A0A0L0VG79"/>
<comment type="caution">
    <text evidence="7">The sequence shown here is derived from an EMBL/GenBank/DDBJ whole genome shotgun (WGS) entry which is preliminary data.</text>
</comment>
<dbReference type="InterPro" id="IPR011545">
    <property type="entry name" value="DEAD/DEAH_box_helicase_dom"/>
</dbReference>
<dbReference type="STRING" id="1165861.A0A0L0VG79"/>
<evidence type="ECO:0000256" key="3">
    <source>
        <dbReference type="ARBA" id="ARBA00023235"/>
    </source>
</evidence>
<dbReference type="SMART" id="SM00487">
    <property type="entry name" value="DEXDc"/>
    <property type="match status" value="1"/>
</dbReference>
<dbReference type="GO" id="GO:0003677">
    <property type="term" value="F:DNA binding"/>
    <property type="evidence" value="ECO:0007669"/>
    <property type="project" value="UniProtKB-KW"/>
</dbReference>
<dbReference type="InterPro" id="IPR027417">
    <property type="entry name" value="P-loop_NTPase"/>
</dbReference>
<evidence type="ECO:0000256" key="4">
    <source>
        <dbReference type="ARBA" id="ARBA00034617"/>
    </source>
</evidence>
<reference evidence="8" key="1">
    <citation type="submission" date="2014-03" db="EMBL/GenBank/DDBJ databases">
        <title>The Genome Sequence of Puccinia striiformis f. sp. tritici PST-78.</title>
        <authorList>
            <consortium name="The Broad Institute Genome Sequencing Platform"/>
            <person name="Cuomo C."/>
            <person name="Hulbert S."/>
            <person name="Chen X."/>
            <person name="Walker B."/>
            <person name="Young S.K."/>
            <person name="Zeng Q."/>
            <person name="Gargeya S."/>
            <person name="Fitzgerald M."/>
            <person name="Haas B."/>
            <person name="Abouelleil A."/>
            <person name="Alvarado L."/>
            <person name="Arachchi H.M."/>
            <person name="Berlin A.M."/>
            <person name="Chapman S.B."/>
            <person name="Goldberg J."/>
            <person name="Griggs A."/>
            <person name="Gujja S."/>
            <person name="Hansen M."/>
            <person name="Howarth C."/>
            <person name="Imamovic A."/>
            <person name="Larimer J."/>
            <person name="McCowan C."/>
            <person name="Montmayeur A."/>
            <person name="Murphy C."/>
            <person name="Neiman D."/>
            <person name="Pearson M."/>
            <person name="Priest M."/>
            <person name="Roberts A."/>
            <person name="Saif S."/>
            <person name="Shea T."/>
            <person name="Sisk P."/>
            <person name="Sykes S."/>
            <person name="Wortman J."/>
            <person name="Nusbaum C."/>
            <person name="Birren B."/>
        </authorList>
    </citation>
    <scope>NUCLEOTIDE SEQUENCE [LARGE SCALE GENOMIC DNA]</scope>
    <source>
        <strain evidence="8">race PST-78</strain>
    </source>
</reference>
<dbReference type="EC" id="5.6.2.4" evidence="5"/>
<evidence type="ECO:0000256" key="1">
    <source>
        <dbReference type="ARBA" id="ARBA00005446"/>
    </source>
</evidence>
<dbReference type="GO" id="GO:0005737">
    <property type="term" value="C:cytoplasm"/>
    <property type="evidence" value="ECO:0007669"/>
    <property type="project" value="TreeGrafter"/>
</dbReference>
<dbReference type="GO" id="GO:0043138">
    <property type="term" value="F:3'-5' DNA helicase activity"/>
    <property type="evidence" value="ECO:0007669"/>
    <property type="project" value="UniProtKB-EC"/>
</dbReference>
<evidence type="ECO:0000256" key="2">
    <source>
        <dbReference type="ARBA" id="ARBA00023125"/>
    </source>
</evidence>
<sequence>MTSSIVEDADVLMQSQKSNLSSNLLLSKSVCDMLRGDLFVHITNIVNKYYNEPLKPLQMQTVINLVHQKNMFVLAGTGFGKTRIAKVYWHLFPAYRKPVILVLNPLDTLVDNQVSEKKVAKIPTVNLTKMNMTPHIEKQVIRGDYGFVYLSPEVLLNNAMFQRVFLDRPFQSRLILLVVDKAHMVYIWGDLGARLLAAHGVPILLLSATCRPIAIDKILRSLKITPGNMNLIKGELTRPKI</sequence>
<keyword evidence="3" id="KW-0413">Isomerase</keyword>
<evidence type="ECO:0000313" key="7">
    <source>
        <dbReference type="EMBL" id="KNE98258.1"/>
    </source>
</evidence>
<protein>
    <recommendedName>
        <fullName evidence="5">DNA 3'-5' helicase</fullName>
        <ecNumber evidence="5">5.6.2.4</ecNumber>
    </recommendedName>
</protein>
<dbReference type="PANTHER" id="PTHR13710:SF105">
    <property type="entry name" value="ATP-DEPENDENT DNA HELICASE Q1"/>
    <property type="match status" value="1"/>
</dbReference>
<comment type="similarity">
    <text evidence="1">Belongs to the helicase family. RecQ subfamily.</text>
</comment>
<keyword evidence="8" id="KW-1185">Reference proteome</keyword>
<evidence type="ECO:0000259" key="6">
    <source>
        <dbReference type="PROSITE" id="PS51192"/>
    </source>
</evidence>
<dbReference type="Gene3D" id="3.40.50.300">
    <property type="entry name" value="P-loop containing nucleotide triphosphate hydrolases"/>
    <property type="match status" value="1"/>
</dbReference>
<proteinExistence type="inferred from homology"/>
<keyword evidence="2" id="KW-0238">DNA-binding</keyword>
<evidence type="ECO:0000256" key="5">
    <source>
        <dbReference type="ARBA" id="ARBA00034808"/>
    </source>
</evidence>
<dbReference type="GO" id="GO:0009378">
    <property type="term" value="F:four-way junction helicase activity"/>
    <property type="evidence" value="ECO:0007669"/>
    <property type="project" value="TreeGrafter"/>
</dbReference>
<accession>A0A0L0VG79</accession>
<dbReference type="GO" id="GO:0000724">
    <property type="term" value="P:double-strand break repair via homologous recombination"/>
    <property type="evidence" value="ECO:0007669"/>
    <property type="project" value="TreeGrafter"/>
</dbReference>
<dbReference type="PANTHER" id="PTHR13710">
    <property type="entry name" value="DNA HELICASE RECQ FAMILY MEMBER"/>
    <property type="match status" value="1"/>
</dbReference>